<feature type="coiled-coil region" evidence="1">
    <location>
        <begin position="212"/>
        <end position="239"/>
    </location>
</feature>
<dbReference type="Pfam" id="PF01663">
    <property type="entry name" value="Phosphodiest"/>
    <property type="match status" value="1"/>
</dbReference>
<dbReference type="OrthoDB" id="9779267at2"/>
<dbReference type="InterPro" id="IPR017850">
    <property type="entry name" value="Alkaline_phosphatase_core_sf"/>
</dbReference>
<dbReference type="PANTHER" id="PTHR10151:SF120">
    <property type="entry name" value="BIS(5'-ADENOSYL)-TRIPHOSPHATASE"/>
    <property type="match status" value="1"/>
</dbReference>
<gene>
    <name evidence="2" type="ORF">C8E83_1133</name>
</gene>
<name>A0A495IFA6_9MICO</name>
<dbReference type="InterPro" id="IPR002591">
    <property type="entry name" value="Phosphodiest/P_Trfase"/>
</dbReference>
<protein>
    <submittedName>
        <fullName evidence="2">Putative AlkP superfamily pyrophosphatase or phosphodiesterase</fullName>
    </submittedName>
</protein>
<keyword evidence="3" id="KW-1185">Reference proteome</keyword>
<organism evidence="2 3">
    <name type="scientific">Frondihabitans australicus</name>
    <dbReference type="NCBI Taxonomy" id="386892"/>
    <lineage>
        <taxon>Bacteria</taxon>
        <taxon>Bacillati</taxon>
        <taxon>Actinomycetota</taxon>
        <taxon>Actinomycetes</taxon>
        <taxon>Micrococcales</taxon>
        <taxon>Microbacteriaceae</taxon>
        <taxon>Frondihabitans</taxon>
    </lineage>
</organism>
<proteinExistence type="predicted"/>
<keyword evidence="1" id="KW-0175">Coiled coil</keyword>
<comment type="caution">
    <text evidence="2">The sequence shown here is derived from an EMBL/GenBank/DDBJ whole genome shotgun (WGS) entry which is preliminary data.</text>
</comment>
<dbReference type="Proteomes" id="UP000280008">
    <property type="component" value="Unassembled WGS sequence"/>
</dbReference>
<evidence type="ECO:0000313" key="2">
    <source>
        <dbReference type="EMBL" id="RKR74031.1"/>
    </source>
</evidence>
<evidence type="ECO:0000256" key="1">
    <source>
        <dbReference type="SAM" id="Coils"/>
    </source>
</evidence>
<reference evidence="2 3" key="1">
    <citation type="submission" date="2018-10" db="EMBL/GenBank/DDBJ databases">
        <title>Sequencing the genomes of 1000 actinobacteria strains.</title>
        <authorList>
            <person name="Klenk H.-P."/>
        </authorList>
    </citation>
    <scope>NUCLEOTIDE SEQUENCE [LARGE SCALE GENOMIC DNA]</scope>
    <source>
        <strain evidence="2 3">DSM 17894</strain>
    </source>
</reference>
<evidence type="ECO:0000313" key="3">
    <source>
        <dbReference type="Proteomes" id="UP000280008"/>
    </source>
</evidence>
<dbReference type="PANTHER" id="PTHR10151">
    <property type="entry name" value="ECTONUCLEOTIDE PYROPHOSPHATASE/PHOSPHODIESTERASE"/>
    <property type="match status" value="1"/>
</dbReference>
<dbReference type="SUPFAM" id="SSF53649">
    <property type="entry name" value="Alkaline phosphatase-like"/>
    <property type="match status" value="1"/>
</dbReference>
<accession>A0A495IFA6</accession>
<dbReference type="AlphaFoldDB" id="A0A495IFA6"/>
<sequence length="378" mass="40147">MVPTRPSGAGSLADVLPSCAAAILGPGAGFDDTLGLGAARSVVLLLVDGLGSAALSARSAYARTLAAKRTSLFSGFPTTTASALATVTTGALPGEHGLVGYSVLDPEGDRVVKQLSEWTGAVDPATWQRRPTVFESVRASGADVALSVVGPARYAASGLTKAILRGADYRSADSVSARFDETRRLLAAPGRSLTYLYVPELDMAGHRYGWESDRWSAALESLDAEIRRLEQDLAADQALVVTADHGVLDVPNHRHIVYGDEADLMNGVRHVAGEPRCLQLHVDPTASAEQRADLLAAWRESEDSRSWVVSRDEAVEAGWFGEVAPDVLPRIGDVLVAARKGIAYYRGENDRGRGMIGQHGSWSSEETQVPLIRFGAFA</sequence>
<dbReference type="EMBL" id="RBKS01000001">
    <property type="protein sequence ID" value="RKR74031.1"/>
    <property type="molecule type" value="Genomic_DNA"/>
</dbReference>
<dbReference type="Gene3D" id="3.40.720.10">
    <property type="entry name" value="Alkaline Phosphatase, subunit A"/>
    <property type="match status" value="1"/>
</dbReference>
<dbReference type="GO" id="GO:0016787">
    <property type="term" value="F:hydrolase activity"/>
    <property type="evidence" value="ECO:0007669"/>
    <property type="project" value="UniProtKB-ARBA"/>
</dbReference>